<keyword evidence="4" id="KW-0808">Transferase</keyword>
<evidence type="ECO:0000256" key="4">
    <source>
        <dbReference type="ARBA" id="ARBA00022679"/>
    </source>
</evidence>
<evidence type="ECO:0000256" key="5">
    <source>
        <dbReference type="ARBA" id="ARBA00022824"/>
    </source>
</evidence>
<protein>
    <recommendedName>
        <fullName evidence="6">Glycosyl transferase family 28 C-terminal domain-containing protein</fullName>
    </recommendedName>
</protein>
<dbReference type="GO" id="GO:0016758">
    <property type="term" value="F:hexosyltransferase activity"/>
    <property type="evidence" value="ECO:0007669"/>
    <property type="project" value="InterPro"/>
</dbReference>
<organism evidence="7 8">
    <name type="scientific">Terrisporobacter muris</name>
    <dbReference type="NCBI Taxonomy" id="2963284"/>
    <lineage>
        <taxon>Bacteria</taxon>
        <taxon>Bacillati</taxon>
        <taxon>Bacillota</taxon>
        <taxon>Clostridia</taxon>
        <taxon>Peptostreptococcales</taxon>
        <taxon>Peptostreptococcaceae</taxon>
        <taxon>Terrisporobacter</taxon>
    </lineage>
</organism>
<evidence type="ECO:0000259" key="6">
    <source>
        <dbReference type="Pfam" id="PF04101"/>
    </source>
</evidence>
<dbReference type="GO" id="GO:0006488">
    <property type="term" value="P:dolichol-linked oligosaccharide biosynthetic process"/>
    <property type="evidence" value="ECO:0007669"/>
    <property type="project" value="InterPro"/>
</dbReference>
<dbReference type="Proteomes" id="UP001140817">
    <property type="component" value="Unassembled WGS sequence"/>
</dbReference>
<keyword evidence="3" id="KW-0328">Glycosyltransferase</keyword>
<evidence type="ECO:0000313" key="8">
    <source>
        <dbReference type="Proteomes" id="UP001140817"/>
    </source>
</evidence>
<dbReference type="NCBIfam" id="NF041548">
    <property type="entry name" value="PssE"/>
    <property type="match status" value="1"/>
</dbReference>
<dbReference type="Gene3D" id="3.40.50.2000">
    <property type="entry name" value="Glycogen Phosphorylase B"/>
    <property type="match status" value="1"/>
</dbReference>
<dbReference type="Pfam" id="PF04101">
    <property type="entry name" value="Glyco_tran_28_C"/>
    <property type="match status" value="1"/>
</dbReference>
<dbReference type="AlphaFoldDB" id="A0A9X2M909"/>
<gene>
    <name evidence="7" type="ORF">NSA58_06605</name>
</gene>
<dbReference type="SUPFAM" id="SSF53756">
    <property type="entry name" value="UDP-Glycosyltransferase/glycogen phosphorylase"/>
    <property type="match status" value="1"/>
</dbReference>
<feature type="domain" description="Glycosyl transferase family 28 C-terminal" evidence="6">
    <location>
        <begin position="1"/>
        <end position="116"/>
    </location>
</feature>
<evidence type="ECO:0000256" key="1">
    <source>
        <dbReference type="ARBA" id="ARBA00004240"/>
    </source>
</evidence>
<sequence>MIYVTLGTQKFQFDRILKKLDQLIEDNCIEDELVVQCIYHTYNPKNFEIFKLKPIEEVEEILKKSKLVITHAGTGSLVQCIKFKKHTVVVPRLVDFGEHVDNHQTEIAQVFQVKGNATVITEIDDLDMYVKDYSKANIIDIQLDNTMLLKSIDSYIEAL</sequence>
<dbReference type="InterPro" id="IPR048097">
    <property type="entry name" value="Cps14G-like"/>
</dbReference>
<dbReference type="InterPro" id="IPR007235">
    <property type="entry name" value="Glyco_trans_28_C"/>
</dbReference>
<accession>A0A9X2M909</accession>
<evidence type="ECO:0000256" key="3">
    <source>
        <dbReference type="ARBA" id="ARBA00022676"/>
    </source>
</evidence>
<dbReference type="InterPro" id="IPR039042">
    <property type="entry name" value="Alg13-like"/>
</dbReference>
<proteinExistence type="inferred from homology"/>
<comment type="similarity">
    <text evidence="2">Belongs to the glycosyltransferase 28 family.</text>
</comment>
<dbReference type="RefSeq" id="WP_257560308.1">
    <property type="nucleotide sequence ID" value="NZ_JANKBY010000056.1"/>
</dbReference>
<dbReference type="EMBL" id="JANKBY010000056">
    <property type="protein sequence ID" value="MCR1822453.1"/>
    <property type="molecule type" value="Genomic_DNA"/>
</dbReference>
<keyword evidence="5" id="KW-0256">Endoplasmic reticulum</keyword>
<reference evidence="7" key="1">
    <citation type="submission" date="2022-07" db="EMBL/GenBank/DDBJ databases">
        <title>Enhanced cultured diversity of the mouse gut microbiota enables custom-made synthetic communities.</title>
        <authorList>
            <person name="Afrizal A."/>
        </authorList>
    </citation>
    <scope>NUCLEOTIDE SEQUENCE</scope>
    <source>
        <strain evidence="7">DSM 29186</strain>
    </source>
</reference>
<name>A0A9X2M909_9FIRM</name>
<comment type="subcellular location">
    <subcellularLocation>
        <location evidence="1">Endoplasmic reticulum</location>
    </subcellularLocation>
</comment>
<comment type="caution">
    <text evidence="7">The sequence shown here is derived from an EMBL/GenBank/DDBJ whole genome shotgun (WGS) entry which is preliminary data.</text>
</comment>
<evidence type="ECO:0000256" key="2">
    <source>
        <dbReference type="ARBA" id="ARBA00006962"/>
    </source>
</evidence>
<keyword evidence="8" id="KW-1185">Reference proteome</keyword>
<dbReference type="PANTHER" id="PTHR12867:SF6">
    <property type="entry name" value="N-ACETYLGLUCOSAMINYLDIPHOSPHODOLICHOL N-ACETYLGLUCOSAMINYLTRANSFERASE"/>
    <property type="match status" value="1"/>
</dbReference>
<dbReference type="PANTHER" id="PTHR12867">
    <property type="entry name" value="GLYCOSYL TRANSFERASE-RELATED"/>
    <property type="match status" value="1"/>
</dbReference>
<evidence type="ECO:0000313" key="7">
    <source>
        <dbReference type="EMBL" id="MCR1822453.1"/>
    </source>
</evidence>